<accession>A0ABW4KI15</accession>
<reference evidence="2" key="1">
    <citation type="journal article" date="2019" name="Int. J. Syst. Evol. Microbiol.">
        <title>The Global Catalogue of Microorganisms (GCM) 10K type strain sequencing project: providing services to taxonomists for standard genome sequencing and annotation.</title>
        <authorList>
            <consortium name="The Broad Institute Genomics Platform"/>
            <consortium name="The Broad Institute Genome Sequencing Center for Infectious Disease"/>
            <person name="Wu L."/>
            <person name="Ma J."/>
        </authorList>
    </citation>
    <scope>NUCLEOTIDE SEQUENCE [LARGE SCALE GENOMIC DNA]</scope>
    <source>
        <strain evidence="2">CGMCC 1.12295</strain>
    </source>
</reference>
<dbReference type="Proteomes" id="UP001597301">
    <property type="component" value="Unassembled WGS sequence"/>
</dbReference>
<protein>
    <submittedName>
        <fullName evidence="1">DUF2515 family protein</fullName>
    </submittedName>
</protein>
<proteinExistence type="predicted"/>
<keyword evidence="2" id="KW-1185">Reference proteome</keyword>
<evidence type="ECO:0000313" key="1">
    <source>
        <dbReference type="EMBL" id="MFD1707163.1"/>
    </source>
</evidence>
<dbReference type="Pfam" id="PF10720">
    <property type="entry name" value="DUF2515"/>
    <property type="match status" value="1"/>
</dbReference>
<gene>
    <name evidence="1" type="ORF">ACFSCZ_10505</name>
</gene>
<name>A0ABW4KI15_9BACI</name>
<comment type="caution">
    <text evidence="1">The sequence shown here is derived from an EMBL/GenBank/DDBJ whole genome shotgun (WGS) entry which is preliminary data.</text>
</comment>
<dbReference type="EMBL" id="JBHUEO010000026">
    <property type="protein sequence ID" value="MFD1707163.1"/>
    <property type="molecule type" value="Genomic_DNA"/>
</dbReference>
<sequence>MRMAGTFFRQANDSRCKADMIIKHIRQRVFKHNKDNISRTKFYQRFFISHPEIAWSFLASMVSRNTGWNMTDLHGDIVAALLNERTKKQLFLSLERANWIIFKDACPQLLIYHFSKLLQQPLFHLLDDFAVSSFMKREWNEFWDTGDRRRLLYALIVNEQHMIQEPVLSHPFYKRKIFHSAFFTIQERLRFNCVIFPSVHGELYGESVRDFNKTWKRIDLGKRLAGILFHEDLYPHFLSFALKTEPTGSRWDYEQYSSRNTYCKSPMLRAVFPVIEHHARKAGDWSLVKSIKPDWLDEPCINRPVTLTDWFYKKQEQLELYSYVRKSLTKD</sequence>
<dbReference type="RefSeq" id="WP_380773875.1">
    <property type="nucleotide sequence ID" value="NZ_JBHUEO010000026.1"/>
</dbReference>
<evidence type="ECO:0000313" key="2">
    <source>
        <dbReference type="Proteomes" id="UP001597301"/>
    </source>
</evidence>
<dbReference type="InterPro" id="IPR019658">
    <property type="entry name" value="DUF2515"/>
</dbReference>
<organism evidence="1 2">
    <name type="scientific">Siminovitchia sediminis</name>
    <dbReference type="NCBI Taxonomy" id="1274353"/>
    <lineage>
        <taxon>Bacteria</taxon>
        <taxon>Bacillati</taxon>
        <taxon>Bacillota</taxon>
        <taxon>Bacilli</taxon>
        <taxon>Bacillales</taxon>
        <taxon>Bacillaceae</taxon>
        <taxon>Siminovitchia</taxon>
    </lineage>
</organism>